<dbReference type="CDD" id="cd01282">
    <property type="entry name" value="HTH_MerR-like_sg3"/>
    <property type="match status" value="1"/>
</dbReference>
<dbReference type="InterPro" id="IPR000551">
    <property type="entry name" value="MerR-type_HTH_dom"/>
</dbReference>
<dbReference type="AlphaFoldDB" id="A0A1T3NXV5"/>
<evidence type="ECO:0000256" key="2">
    <source>
        <dbReference type="ARBA" id="ARBA00023125"/>
    </source>
</evidence>
<comment type="caution">
    <text evidence="6">The sequence shown here is derived from an EMBL/GenBank/DDBJ whole genome shotgun (WGS) entry which is preliminary data.</text>
</comment>
<evidence type="ECO:0000256" key="3">
    <source>
        <dbReference type="ARBA" id="ARBA00023163"/>
    </source>
</evidence>
<dbReference type="PANTHER" id="PTHR30204:SF94">
    <property type="entry name" value="HEAVY METAL-DEPENDENT TRANSCRIPTIONAL REGULATOR HI_0293-RELATED"/>
    <property type="match status" value="1"/>
</dbReference>
<gene>
    <name evidence="6" type="ORF">B4N89_12675</name>
</gene>
<protein>
    <submittedName>
        <fullName evidence="6">MerR family transcriptional regulator</fullName>
    </submittedName>
</protein>
<dbReference type="EMBL" id="MWQN01000001">
    <property type="protein sequence ID" value="OPC81686.1"/>
    <property type="molecule type" value="Genomic_DNA"/>
</dbReference>
<dbReference type="RefSeq" id="WP_078975963.1">
    <property type="nucleotide sequence ID" value="NZ_MWQN01000001.1"/>
</dbReference>
<evidence type="ECO:0000313" key="7">
    <source>
        <dbReference type="Proteomes" id="UP000190037"/>
    </source>
</evidence>
<sequence length="167" mass="18061">MRIGELAERAGTSTRALRYYEQRGLLSARRTSSGYRDYDEDDARQVREIRALLDIGFDLEETRPFVECLRAGHDAGDECPASLAVYRRKLAELDACIDRMQAIRAHLAGQLEQTERAHAGGGSAERAPGPATPAVAAAATLPEPPEPRCTLTSGPPAAPTASTKESR</sequence>
<dbReference type="STRING" id="159449.B4N89_12675"/>
<dbReference type="SUPFAM" id="SSF46955">
    <property type="entry name" value="Putative DNA-binding domain"/>
    <property type="match status" value="1"/>
</dbReference>
<dbReference type="GO" id="GO:0003700">
    <property type="term" value="F:DNA-binding transcription factor activity"/>
    <property type="evidence" value="ECO:0007669"/>
    <property type="project" value="InterPro"/>
</dbReference>
<dbReference type="InterPro" id="IPR047057">
    <property type="entry name" value="MerR_fam"/>
</dbReference>
<dbReference type="PRINTS" id="PR00040">
    <property type="entry name" value="HTHMERR"/>
</dbReference>
<keyword evidence="2" id="KW-0238">DNA-binding</keyword>
<evidence type="ECO:0000313" key="6">
    <source>
        <dbReference type="EMBL" id="OPC81686.1"/>
    </source>
</evidence>
<name>A0A1T3NXV5_9ACTN</name>
<dbReference type="Proteomes" id="UP000190037">
    <property type="component" value="Unassembled WGS sequence"/>
</dbReference>
<proteinExistence type="predicted"/>
<dbReference type="GO" id="GO:0003677">
    <property type="term" value="F:DNA binding"/>
    <property type="evidence" value="ECO:0007669"/>
    <property type="project" value="UniProtKB-KW"/>
</dbReference>
<keyword evidence="3" id="KW-0804">Transcription</keyword>
<dbReference type="Pfam" id="PF13411">
    <property type="entry name" value="MerR_1"/>
    <property type="match status" value="1"/>
</dbReference>
<organism evidence="6 7">
    <name type="scientific">Embleya scabrispora</name>
    <dbReference type="NCBI Taxonomy" id="159449"/>
    <lineage>
        <taxon>Bacteria</taxon>
        <taxon>Bacillati</taxon>
        <taxon>Actinomycetota</taxon>
        <taxon>Actinomycetes</taxon>
        <taxon>Kitasatosporales</taxon>
        <taxon>Streptomycetaceae</taxon>
        <taxon>Embleya</taxon>
    </lineage>
</organism>
<keyword evidence="1" id="KW-0805">Transcription regulation</keyword>
<feature type="region of interest" description="Disordered" evidence="4">
    <location>
        <begin position="113"/>
        <end position="167"/>
    </location>
</feature>
<keyword evidence="7" id="KW-1185">Reference proteome</keyword>
<dbReference type="OrthoDB" id="3824912at2"/>
<evidence type="ECO:0000256" key="1">
    <source>
        <dbReference type="ARBA" id="ARBA00023015"/>
    </source>
</evidence>
<feature type="domain" description="HTH merR-type" evidence="5">
    <location>
        <begin position="1"/>
        <end position="68"/>
    </location>
</feature>
<feature type="compositionally biased region" description="Low complexity" evidence="4">
    <location>
        <begin position="127"/>
        <end position="141"/>
    </location>
</feature>
<dbReference type="PANTHER" id="PTHR30204">
    <property type="entry name" value="REDOX-CYCLING DRUG-SENSING TRANSCRIPTIONAL ACTIVATOR SOXR"/>
    <property type="match status" value="1"/>
</dbReference>
<dbReference type="SMART" id="SM00422">
    <property type="entry name" value="HTH_MERR"/>
    <property type="match status" value="1"/>
</dbReference>
<evidence type="ECO:0000256" key="4">
    <source>
        <dbReference type="SAM" id="MobiDB-lite"/>
    </source>
</evidence>
<dbReference type="InterPro" id="IPR009061">
    <property type="entry name" value="DNA-bd_dom_put_sf"/>
</dbReference>
<evidence type="ECO:0000259" key="5">
    <source>
        <dbReference type="PROSITE" id="PS50937"/>
    </source>
</evidence>
<dbReference type="Gene3D" id="1.10.1660.10">
    <property type="match status" value="1"/>
</dbReference>
<reference evidence="6 7" key="1">
    <citation type="submission" date="2017-03" db="EMBL/GenBank/DDBJ databases">
        <title>Draft genome sequence of Streptomyces scabrisporus NF3, endophyte isolated from Amphipterygium adstringens.</title>
        <authorList>
            <person name="Vazquez M."/>
            <person name="Ceapa C.D."/>
            <person name="Rodriguez Luna D."/>
            <person name="Sanchez Esquivel S."/>
        </authorList>
    </citation>
    <scope>NUCLEOTIDE SEQUENCE [LARGE SCALE GENOMIC DNA]</scope>
    <source>
        <strain evidence="6 7">NF3</strain>
    </source>
</reference>
<dbReference type="PROSITE" id="PS50937">
    <property type="entry name" value="HTH_MERR_2"/>
    <property type="match status" value="1"/>
</dbReference>
<accession>A0A1T3NXV5</accession>